<keyword evidence="1" id="KW-1133">Transmembrane helix</keyword>
<comment type="caution">
    <text evidence="2">The sequence shown here is derived from an EMBL/GenBank/DDBJ whole genome shotgun (WGS) entry which is preliminary data.</text>
</comment>
<organism evidence="2 3">
    <name type="scientific">Linum tenue</name>
    <dbReference type="NCBI Taxonomy" id="586396"/>
    <lineage>
        <taxon>Eukaryota</taxon>
        <taxon>Viridiplantae</taxon>
        <taxon>Streptophyta</taxon>
        <taxon>Embryophyta</taxon>
        <taxon>Tracheophyta</taxon>
        <taxon>Spermatophyta</taxon>
        <taxon>Magnoliopsida</taxon>
        <taxon>eudicotyledons</taxon>
        <taxon>Gunneridae</taxon>
        <taxon>Pentapetalae</taxon>
        <taxon>rosids</taxon>
        <taxon>fabids</taxon>
        <taxon>Malpighiales</taxon>
        <taxon>Linaceae</taxon>
        <taxon>Linum</taxon>
    </lineage>
</organism>
<protein>
    <submittedName>
        <fullName evidence="2">Uncharacterized protein</fullName>
    </submittedName>
</protein>
<reference evidence="2" key="1">
    <citation type="submission" date="2022-08" db="EMBL/GenBank/DDBJ databases">
        <authorList>
            <person name="Gutierrez-Valencia J."/>
        </authorList>
    </citation>
    <scope>NUCLEOTIDE SEQUENCE</scope>
</reference>
<accession>A0AAV0IUY8</accession>
<feature type="transmembrane region" description="Helical" evidence="1">
    <location>
        <begin position="12"/>
        <end position="31"/>
    </location>
</feature>
<evidence type="ECO:0000313" key="2">
    <source>
        <dbReference type="EMBL" id="CAI0400585.1"/>
    </source>
</evidence>
<feature type="non-terminal residue" evidence="2">
    <location>
        <position position="115"/>
    </location>
</feature>
<proteinExistence type="predicted"/>
<dbReference type="InterPro" id="IPR010530">
    <property type="entry name" value="B12D"/>
</dbReference>
<evidence type="ECO:0000256" key="1">
    <source>
        <dbReference type="SAM" id="Phobius"/>
    </source>
</evidence>
<gene>
    <name evidence="2" type="ORF">LITE_LOCUS10805</name>
</gene>
<evidence type="ECO:0000313" key="3">
    <source>
        <dbReference type="Proteomes" id="UP001154282"/>
    </source>
</evidence>
<name>A0AAV0IUY8_9ROSI</name>
<dbReference type="Pfam" id="PF06522">
    <property type="entry name" value="B12D"/>
    <property type="match status" value="1"/>
</dbReference>
<dbReference type="EMBL" id="CAMGYJ010000004">
    <property type="protein sequence ID" value="CAI0400585.1"/>
    <property type="molecule type" value="Genomic_DNA"/>
</dbReference>
<dbReference type="PANTHER" id="PTHR33417">
    <property type="entry name" value="G-BOX BINDING PROTEIN"/>
    <property type="match status" value="1"/>
</dbReference>
<keyword evidence="1" id="KW-0812">Transmembrane</keyword>
<dbReference type="Proteomes" id="UP001154282">
    <property type="component" value="Unassembled WGS sequence"/>
</dbReference>
<keyword evidence="1" id="KW-0472">Membrane</keyword>
<keyword evidence="3" id="KW-1185">Reference proteome</keyword>
<dbReference type="AlphaFoldDB" id="A0AAV0IUY8"/>
<sequence length="115" mass="12870">MGGGNRWLSPEVYSLFAATGVVVGICAFQLIRNISGNPEIMLTSFPQYLLLQRYINVEMSPLSRLTGLQPLLDLWQKQLPRLSRLSSSCSLIGYTNNVELVLNKEIVIAFQRKIG</sequence>